<keyword evidence="2" id="KW-1185">Reference proteome</keyword>
<name>A0A6S4PD04_9CAUD</name>
<organism evidence="1 2">
    <name type="scientific">uncultured phage_MedDCM-OCT-S37-C6</name>
    <dbReference type="NCBI Taxonomy" id="2740804"/>
    <lineage>
        <taxon>Viruses</taxon>
        <taxon>Duplodnaviria</taxon>
        <taxon>Heunggongvirae</taxon>
        <taxon>Uroviricota</taxon>
        <taxon>Caudoviricetes</taxon>
        <taxon>Autographivirales</taxon>
        <taxon>Oinezvirus</taxon>
        <taxon>Oinezvirus S37C6</taxon>
    </lineage>
</organism>
<dbReference type="Proteomes" id="UP000504913">
    <property type="component" value="Segment"/>
</dbReference>
<reference evidence="1 2" key="1">
    <citation type="journal article" date="2013" name="PLoS Genet.">
        <title>Expanding the Marine Virosphere Using Metagenomics.</title>
        <authorList>
            <person name="Mizuno C.M."/>
            <person name="Rodriguez-Valera F."/>
            <person name="Kimes N.E."/>
            <person name="Ghai R."/>
        </authorList>
    </citation>
    <scope>NUCLEOTIDE SEQUENCE [LARGE SCALE GENOMIC DNA]</scope>
    <source>
        <strain evidence="1">UvMED-CGR-C79-MedDCM-OCT-S37-C6</strain>
    </source>
</reference>
<evidence type="ECO:0000313" key="1">
    <source>
        <dbReference type="EMBL" id="BAQ94357.1"/>
    </source>
</evidence>
<dbReference type="GeneID" id="55412263"/>
<evidence type="ECO:0000313" key="2">
    <source>
        <dbReference type="Proteomes" id="UP000504913"/>
    </source>
</evidence>
<accession>A0A6S4PD04</accession>
<protein>
    <submittedName>
        <fullName evidence="1">Uncharacterized protein</fullName>
    </submittedName>
</protein>
<sequence>MSHTPPRSVVQSFGRKDQTIELPAFTTYATSKSAMQSDQLDVTKSAVRGLLIEAEQQYNRAFDMDDHTQSLYWDGYMRAIYHVLEMEGQ</sequence>
<proteinExistence type="predicted"/>
<dbReference type="KEGG" id="vg:55412263"/>
<dbReference type="RefSeq" id="YP_009777613.1">
    <property type="nucleotide sequence ID" value="NC_047700.1"/>
</dbReference>
<dbReference type="EMBL" id="AP013546">
    <property type="protein sequence ID" value="BAQ94357.1"/>
    <property type="molecule type" value="Genomic_DNA"/>
</dbReference>